<comment type="caution">
    <text evidence="3">The sequence shown here is derived from an EMBL/GenBank/DDBJ whole genome shotgun (WGS) entry which is preliminary data.</text>
</comment>
<evidence type="ECO:0000313" key="3">
    <source>
        <dbReference type="EMBL" id="GEL95804.1"/>
    </source>
</evidence>
<gene>
    <name evidence="3" type="ORF">CCO02nite_24620</name>
</gene>
<evidence type="ECO:0000256" key="1">
    <source>
        <dbReference type="SAM" id="MobiDB-lite"/>
    </source>
</evidence>
<keyword evidence="2" id="KW-1133">Transmembrane helix</keyword>
<dbReference type="OrthoDB" id="4828821at2"/>
<keyword evidence="2" id="KW-0472">Membrane</keyword>
<dbReference type="Proteomes" id="UP000321720">
    <property type="component" value="Unassembled WGS sequence"/>
</dbReference>
<dbReference type="AlphaFoldDB" id="A0A511JCV0"/>
<sequence length="587" mass="60052">MTHHPDERHPLTSALDDAAASPEARAYEVPVELIRTRARRRRTGRVTVAAGTLAAVVAVGAVVVPRLGTEHVVEPSGVGVCGQTVAELRADDHASGVGPDGSVPRAPVVDPASVVPSAAGTWTLTTVVEMGVATVPPPVEPTAGSTADGGTDDGATTEPVGDPVGWRYGWTVALLRDGVVVAQQEGEGAPDVDDALAMAADFGVDPFPLRSPDVAVDIVACDGEPLAPGSYDLVVTQTTGWTYHSGGTWAARGTSEPVAVVVPDDGGASPAPTPLGEIACGDSDAELRARVAAPQPGPLALEPGDPFAVGDGRQAMAAQGHVVNTSDQNLSYYPNDNSGIVTQDGVVIDDMWAMYDAMGTDLEPGESTTSSFPISKTSCATGEPISGQVEIWLVEHANYRLADGTVGQQELVVGPFPAELVGAPTSETPSPGATVATGQCGTSDDLEALAAAGVDEAPLELVVTPPAPTPTGTLLALDVAIRNRSGAHVESGYSGSAWVFVAKDGQIVARTLAMEDPLVTVDVDAGETAAHPVGAGIQLVRCASTLAEPDAQLPLPAGEYELWLRADFGYPDEFYAVTGPISLVITD</sequence>
<keyword evidence="2" id="KW-0812">Transmembrane</keyword>
<feature type="region of interest" description="Disordered" evidence="1">
    <location>
        <begin position="1"/>
        <end position="21"/>
    </location>
</feature>
<accession>A0A511JCV0</accession>
<evidence type="ECO:0000256" key="2">
    <source>
        <dbReference type="SAM" id="Phobius"/>
    </source>
</evidence>
<keyword evidence="4" id="KW-1185">Reference proteome</keyword>
<evidence type="ECO:0000313" key="4">
    <source>
        <dbReference type="Proteomes" id="UP000321720"/>
    </source>
</evidence>
<proteinExistence type="predicted"/>
<dbReference type="EMBL" id="BJWG01000011">
    <property type="protein sequence ID" value="GEL95804.1"/>
    <property type="molecule type" value="Genomic_DNA"/>
</dbReference>
<feature type="region of interest" description="Disordered" evidence="1">
    <location>
        <begin position="136"/>
        <end position="162"/>
    </location>
</feature>
<name>A0A511JCV0_9CELL</name>
<feature type="compositionally biased region" description="Low complexity" evidence="1">
    <location>
        <begin position="141"/>
        <end position="157"/>
    </location>
</feature>
<reference evidence="3 4" key="1">
    <citation type="submission" date="2019-07" db="EMBL/GenBank/DDBJ databases">
        <title>Whole genome shotgun sequence of Cellulomonas composti NBRC 100758.</title>
        <authorList>
            <person name="Hosoyama A."/>
            <person name="Uohara A."/>
            <person name="Ohji S."/>
            <person name="Ichikawa N."/>
        </authorList>
    </citation>
    <scope>NUCLEOTIDE SEQUENCE [LARGE SCALE GENOMIC DNA]</scope>
    <source>
        <strain evidence="3 4">NBRC 100758</strain>
    </source>
</reference>
<feature type="transmembrane region" description="Helical" evidence="2">
    <location>
        <begin position="46"/>
        <end position="64"/>
    </location>
</feature>
<protein>
    <submittedName>
        <fullName evidence="3">Uncharacterized protein</fullName>
    </submittedName>
</protein>
<dbReference type="RefSeq" id="WP_146843426.1">
    <property type="nucleotide sequence ID" value="NZ_BJWG01000011.1"/>
</dbReference>
<feature type="compositionally biased region" description="Basic and acidic residues" evidence="1">
    <location>
        <begin position="1"/>
        <end position="10"/>
    </location>
</feature>
<organism evidence="3 4">
    <name type="scientific">Cellulomonas composti</name>
    <dbReference type="NCBI Taxonomy" id="266130"/>
    <lineage>
        <taxon>Bacteria</taxon>
        <taxon>Bacillati</taxon>
        <taxon>Actinomycetota</taxon>
        <taxon>Actinomycetes</taxon>
        <taxon>Micrococcales</taxon>
        <taxon>Cellulomonadaceae</taxon>
        <taxon>Cellulomonas</taxon>
    </lineage>
</organism>